<dbReference type="KEGG" id="fmr:Fuma_02867"/>
<evidence type="ECO:0000313" key="1">
    <source>
        <dbReference type="EMBL" id="APZ93250.1"/>
    </source>
</evidence>
<reference evidence="1 2" key="1">
    <citation type="journal article" date="2016" name="Front. Microbiol.">
        <title>Fuerstia marisgermanicae gen. nov., sp. nov., an Unusual Member of the Phylum Planctomycetes from the German Wadden Sea.</title>
        <authorList>
            <person name="Kohn T."/>
            <person name="Heuer A."/>
            <person name="Jogler M."/>
            <person name="Vollmers J."/>
            <person name="Boedeker C."/>
            <person name="Bunk B."/>
            <person name="Rast P."/>
            <person name="Borchert D."/>
            <person name="Glockner I."/>
            <person name="Freese H.M."/>
            <person name="Klenk H.P."/>
            <person name="Overmann J."/>
            <person name="Kaster A.K."/>
            <person name="Rohde M."/>
            <person name="Wiegand S."/>
            <person name="Jogler C."/>
        </authorList>
    </citation>
    <scope>NUCLEOTIDE SEQUENCE [LARGE SCALE GENOMIC DNA]</scope>
    <source>
        <strain evidence="1 2">NH11</strain>
    </source>
</reference>
<gene>
    <name evidence="1" type="ORF">Fuma_02867</name>
</gene>
<dbReference type="AlphaFoldDB" id="A0A1P8WGT3"/>
<proteinExistence type="predicted"/>
<dbReference type="Proteomes" id="UP000187735">
    <property type="component" value="Chromosome"/>
</dbReference>
<organism evidence="1 2">
    <name type="scientific">Fuerstiella marisgermanici</name>
    <dbReference type="NCBI Taxonomy" id="1891926"/>
    <lineage>
        <taxon>Bacteria</taxon>
        <taxon>Pseudomonadati</taxon>
        <taxon>Planctomycetota</taxon>
        <taxon>Planctomycetia</taxon>
        <taxon>Planctomycetales</taxon>
        <taxon>Planctomycetaceae</taxon>
        <taxon>Fuerstiella</taxon>
    </lineage>
</organism>
<keyword evidence="1" id="KW-0808">Transferase</keyword>
<sequence>MLIDSQGHICQSEITLCLFSIRTQPPSFNLMSGPQEFRLASTLQQLAERGLIHPPAFLPTCVMYETLMGSTAYGVFTDDYGRVIFGFCVPPKEDVFPHLSGEIPGFDNPRERFEQFQEAHIDDPSANNGDGCEWDFAIYSVVKYISLCLECNPNIIDSLFTPQDCVLHITKVGSMVRERRRLFFTKAAGLGLRVMRTPRCAKCVQKERPVSERF</sequence>
<name>A0A1P8WGT3_9PLAN</name>
<dbReference type="STRING" id="1891926.Fuma_02867"/>
<accession>A0A1P8WGT3</accession>
<evidence type="ECO:0000313" key="2">
    <source>
        <dbReference type="Proteomes" id="UP000187735"/>
    </source>
</evidence>
<dbReference type="GO" id="GO:0016740">
    <property type="term" value="F:transferase activity"/>
    <property type="evidence" value="ECO:0007669"/>
    <property type="project" value="UniProtKB-KW"/>
</dbReference>
<protein>
    <submittedName>
        <fullName evidence="1">Putative nucleotidyltransferase</fullName>
    </submittedName>
</protein>
<keyword evidence="2" id="KW-1185">Reference proteome</keyword>
<dbReference type="EMBL" id="CP017641">
    <property type="protein sequence ID" value="APZ93250.1"/>
    <property type="molecule type" value="Genomic_DNA"/>
</dbReference>